<evidence type="ECO:0000313" key="1">
    <source>
        <dbReference type="EMBL" id="ORX56237.1"/>
    </source>
</evidence>
<reference evidence="1 2" key="1">
    <citation type="submission" date="2016-07" db="EMBL/GenBank/DDBJ databases">
        <title>Pervasive Adenine N6-methylation of Active Genes in Fungi.</title>
        <authorList>
            <consortium name="DOE Joint Genome Institute"/>
            <person name="Mondo S.J."/>
            <person name="Dannebaum R.O."/>
            <person name="Kuo R.C."/>
            <person name="Labutti K."/>
            <person name="Haridas S."/>
            <person name="Kuo A."/>
            <person name="Salamov A."/>
            <person name="Ahrendt S.R."/>
            <person name="Lipzen A."/>
            <person name="Sullivan W."/>
            <person name="Andreopoulos W.B."/>
            <person name="Clum A."/>
            <person name="Lindquist E."/>
            <person name="Daum C."/>
            <person name="Ramamoorthy G.K."/>
            <person name="Gryganskyi A."/>
            <person name="Culley D."/>
            <person name="Magnuson J.K."/>
            <person name="James T.Y."/>
            <person name="O'Malley M.A."/>
            <person name="Stajich J.E."/>
            <person name="Spatafora J.W."/>
            <person name="Visel A."/>
            <person name="Grigoriev I.V."/>
        </authorList>
    </citation>
    <scope>NUCLEOTIDE SEQUENCE [LARGE SCALE GENOMIC DNA]</scope>
    <source>
        <strain evidence="1 2">NRRL 3301</strain>
    </source>
</reference>
<proteinExistence type="predicted"/>
<accession>A0A1X2GKV3</accession>
<feature type="non-terminal residue" evidence="1">
    <location>
        <position position="53"/>
    </location>
</feature>
<dbReference type="EMBL" id="MCGT01000010">
    <property type="protein sequence ID" value="ORX56237.1"/>
    <property type="molecule type" value="Genomic_DNA"/>
</dbReference>
<sequence length="53" mass="5863">MSNLRQLTSSFDNSSTFSPWRAVFEPLKSDMIMPATVFTFSDVPNGQGYSLGV</sequence>
<organism evidence="1 2">
    <name type="scientific">Hesseltinella vesiculosa</name>
    <dbReference type="NCBI Taxonomy" id="101127"/>
    <lineage>
        <taxon>Eukaryota</taxon>
        <taxon>Fungi</taxon>
        <taxon>Fungi incertae sedis</taxon>
        <taxon>Mucoromycota</taxon>
        <taxon>Mucoromycotina</taxon>
        <taxon>Mucoromycetes</taxon>
        <taxon>Mucorales</taxon>
        <taxon>Cunninghamellaceae</taxon>
        <taxon>Hesseltinella</taxon>
    </lineage>
</organism>
<name>A0A1X2GKV3_9FUNG</name>
<gene>
    <name evidence="1" type="ORF">DM01DRAFT_1334726</name>
</gene>
<dbReference type="Proteomes" id="UP000242146">
    <property type="component" value="Unassembled WGS sequence"/>
</dbReference>
<comment type="caution">
    <text evidence="1">The sequence shown here is derived from an EMBL/GenBank/DDBJ whole genome shotgun (WGS) entry which is preliminary data.</text>
</comment>
<keyword evidence="2" id="KW-1185">Reference proteome</keyword>
<dbReference type="AlphaFoldDB" id="A0A1X2GKV3"/>
<evidence type="ECO:0000313" key="2">
    <source>
        <dbReference type="Proteomes" id="UP000242146"/>
    </source>
</evidence>
<protein>
    <submittedName>
        <fullName evidence="1">Uncharacterized protein</fullName>
    </submittedName>
</protein>